<evidence type="ECO:0000256" key="1">
    <source>
        <dbReference type="SAM" id="SignalP"/>
    </source>
</evidence>
<dbReference type="AlphaFoldDB" id="A0A2R8AJI3"/>
<dbReference type="OrthoDB" id="9816009at2"/>
<feature type="chain" id="PRO_5015308367" evidence="1">
    <location>
        <begin position="21"/>
        <end position="137"/>
    </location>
</feature>
<dbReference type="RefSeq" id="WP_108856235.1">
    <property type="nucleotide sequence ID" value="NZ_OMOI01000001.1"/>
</dbReference>
<accession>A0A2R8AJI3</accession>
<evidence type="ECO:0000313" key="3">
    <source>
        <dbReference type="Proteomes" id="UP000244911"/>
    </source>
</evidence>
<name>A0A2R8AJI3_9RHOB</name>
<gene>
    <name evidence="2" type="ORF">ALP8811_01212</name>
</gene>
<organism evidence="2 3">
    <name type="scientific">Aliiroseovarius pelagivivens</name>
    <dbReference type="NCBI Taxonomy" id="1639690"/>
    <lineage>
        <taxon>Bacteria</taxon>
        <taxon>Pseudomonadati</taxon>
        <taxon>Pseudomonadota</taxon>
        <taxon>Alphaproteobacteria</taxon>
        <taxon>Rhodobacterales</taxon>
        <taxon>Paracoccaceae</taxon>
        <taxon>Aliiroseovarius</taxon>
    </lineage>
</organism>
<proteinExistence type="predicted"/>
<sequence>MRKFLALTVLCVGFAAPVAAQNFTTASEVRPILNATQANWVAVREYDGQDLLYFTHLLAWRCGLEAIHFSVNGGDEQQFEAEPCYEDEPTPNALKVTDILPYLRFDLQSVETVEVRIVYDDGAETIAKFDRAQIQIP</sequence>
<dbReference type="Proteomes" id="UP000244911">
    <property type="component" value="Unassembled WGS sequence"/>
</dbReference>
<dbReference type="EMBL" id="OMOI01000001">
    <property type="protein sequence ID" value="SPF76211.1"/>
    <property type="molecule type" value="Genomic_DNA"/>
</dbReference>
<protein>
    <submittedName>
        <fullName evidence="2">Uncharacterized protein</fullName>
    </submittedName>
</protein>
<reference evidence="2 3" key="1">
    <citation type="submission" date="2018-03" db="EMBL/GenBank/DDBJ databases">
        <authorList>
            <person name="Keele B.F."/>
        </authorList>
    </citation>
    <scope>NUCLEOTIDE SEQUENCE [LARGE SCALE GENOMIC DNA]</scope>
    <source>
        <strain evidence="2 3">CECT 8811</strain>
    </source>
</reference>
<feature type="signal peptide" evidence="1">
    <location>
        <begin position="1"/>
        <end position="20"/>
    </location>
</feature>
<keyword evidence="1" id="KW-0732">Signal</keyword>
<evidence type="ECO:0000313" key="2">
    <source>
        <dbReference type="EMBL" id="SPF76211.1"/>
    </source>
</evidence>
<keyword evidence="3" id="KW-1185">Reference proteome</keyword>